<protein>
    <submittedName>
        <fullName evidence="1">Uncharacterized protein</fullName>
    </submittedName>
</protein>
<dbReference type="EMBL" id="GGEC01082790">
    <property type="protein sequence ID" value="MBX63274.1"/>
    <property type="molecule type" value="Transcribed_RNA"/>
</dbReference>
<evidence type="ECO:0000313" key="1">
    <source>
        <dbReference type="EMBL" id="MBX63274.1"/>
    </source>
</evidence>
<organism evidence="1">
    <name type="scientific">Rhizophora mucronata</name>
    <name type="common">Asiatic mangrove</name>
    <dbReference type="NCBI Taxonomy" id="61149"/>
    <lineage>
        <taxon>Eukaryota</taxon>
        <taxon>Viridiplantae</taxon>
        <taxon>Streptophyta</taxon>
        <taxon>Embryophyta</taxon>
        <taxon>Tracheophyta</taxon>
        <taxon>Spermatophyta</taxon>
        <taxon>Magnoliopsida</taxon>
        <taxon>eudicotyledons</taxon>
        <taxon>Gunneridae</taxon>
        <taxon>Pentapetalae</taxon>
        <taxon>rosids</taxon>
        <taxon>fabids</taxon>
        <taxon>Malpighiales</taxon>
        <taxon>Rhizophoraceae</taxon>
        <taxon>Rhizophora</taxon>
    </lineage>
</organism>
<reference evidence="1" key="1">
    <citation type="submission" date="2018-02" db="EMBL/GenBank/DDBJ databases">
        <title>Rhizophora mucronata_Transcriptome.</title>
        <authorList>
            <person name="Meera S.P."/>
            <person name="Sreeshan A."/>
            <person name="Augustine A."/>
        </authorList>
    </citation>
    <scope>NUCLEOTIDE SEQUENCE</scope>
    <source>
        <tissue evidence="1">Leaf</tissue>
    </source>
</reference>
<name>A0A2P2Q8K5_RHIMU</name>
<proteinExistence type="predicted"/>
<dbReference type="AlphaFoldDB" id="A0A2P2Q8K5"/>
<accession>A0A2P2Q8K5</accession>
<sequence>MAKKGNLHPYFMGFMTEEFMGNAASFF</sequence>